<keyword evidence="2" id="KW-1185">Reference proteome</keyword>
<proteinExistence type="predicted"/>
<evidence type="ECO:0008006" key="3">
    <source>
        <dbReference type="Google" id="ProtNLM"/>
    </source>
</evidence>
<protein>
    <recommendedName>
        <fullName evidence="3">ATPase</fullName>
    </recommendedName>
</protein>
<dbReference type="Proteomes" id="UP001597097">
    <property type="component" value="Unassembled WGS sequence"/>
</dbReference>
<evidence type="ECO:0000313" key="2">
    <source>
        <dbReference type="Proteomes" id="UP001597097"/>
    </source>
</evidence>
<gene>
    <name evidence="1" type="ORF">ACFSJ0_32585</name>
</gene>
<dbReference type="RefSeq" id="WP_378623488.1">
    <property type="nucleotide sequence ID" value="NZ_JBHUCM010000030.1"/>
</dbReference>
<dbReference type="EMBL" id="JBHUCM010000030">
    <property type="protein sequence ID" value="MFD1541826.1"/>
    <property type="molecule type" value="Genomic_DNA"/>
</dbReference>
<name>A0ABW4GHS3_9ACTN</name>
<sequence length="73" mass="7597">ARAFAGDAAVPVAWTGRLLRDPALRAGFEAELTGLLPRARLQPPAGDSLAGAALLAATEEPGPYGTMIRTVRR</sequence>
<accession>A0ABW4GHS3</accession>
<organism evidence="1 2">
    <name type="scientific">Nonomuraea guangzhouensis</name>
    <dbReference type="NCBI Taxonomy" id="1291555"/>
    <lineage>
        <taxon>Bacteria</taxon>
        <taxon>Bacillati</taxon>
        <taxon>Actinomycetota</taxon>
        <taxon>Actinomycetes</taxon>
        <taxon>Streptosporangiales</taxon>
        <taxon>Streptosporangiaceae</taxon>
        <taxon>Nonomuraea</taxon>
    </lineage>
</organism>
<evidence type="ECO:0000313" key="1">
    <source>
        <dbReference type="EMBL" id="MFD1541826.1"/>
    </source>
</evidence>
<reference evidence="2" key="1">
    <citation type="journal article" date="2019" name="Int. J. Syst. Evol. Microbiol.">
        <title>The Global Catalogue of Microorganisms (GCM) 10K type strain sequencing project: providing services to taxonomists for standard genome sequencing and annotation.</title>
        <authorList>
            <consortium name="The Broad Institute Genomics Platform"/>
            <consortium name="The Broad Institute Genome Sequencing Center for Infectious Disease"/>
            <person name="Wu L."/>
            <person name="Ma J."/>
        </authorList>
    </citation>
    <scope>NUCLEOTIDE SEQUENCE [LARGE SCALE GENOMIC DNA]</scope>
    <source>
        <strain evidence="2">CGMCC 1.15399</strain>
    </source>
</reference>
<comment type="caution">
    <text evidence="1">The sequence shown here is derived from an EMBL/GenBank/DDBJ whole genome shotgun (WGS) entry which is preliminary data.</text>
</comment>
<feature type="non-terminal residue" evidence="1">
    <location>
        <position position="1"/>
    </location>
</feature>